<sequence>MNGESPQRYSCKPVYVCVLAHAFPVHALQRQAVELGVPVGCARGVEMASCVGRGSLSIQAELSALVRSIQGLLSQRAFSPHIFCRELWKCQVSSSYWVCYCVLGYDTQSLPGVFNLNPFGHHCLLFEAITSTHTVCLRCLCEAHSPAYPDSLHTSLVSDAIANQSEWTFAKTPRPLTALYRKLAVPFSVDELLCHLRNVLETHEVNWQHVLSFVSTLLVYDAQALQLLSQLLNVAFESYDLENMITAFLLSRQGALEGPTVFPSYGEWFKVRHPPASGKIHPPWPCHCQLSRSFRHPSGVPAVATATVKSL</sequence>
<dbReference type="PANTHER" id="PTHR12047">
    <property type="entry name" value="FANCONI ANEMIA GROUP A PROTEIN"/>
    <property type="match status" value="1"/>
</dbReference>
<dbReference type="GO" id="GO:0036297">
    <property type="term" value="P:interstrand cross-link repair"/>
    <property type="evidence" value="ECO:0007669"/>
    <property type="project" value="InterPro"/>
</dbReference>
<feature type="domain" description="Fanconi anaemia group A protein N-terminal" evidence="1">
    <location>
        <begin position="156"/>
        <end position="271"/>
    </location>
</feature>
<dbReference type="InterPro" id="IPR003516">
    <property type="entry name" value="FANCA"/>
</dbReference>
<dbReference type="Ensembl" id="ENSPKIT00000000120.1">
    <property type="protein sequence ID" value="ENSPKIP00000019526.1"/>
    <property type="gene ID" value="ENSPKIG00000004656.1"/>
</dbReference>
<dbReference type="Pfam" id="PF15865">
    <property type="entry name" value="Fanconi_A_N"/>
    <property type="match status" value="1"/>
</dbReference>
<reference evidence="2" key="1">
    <citation type="submission" date="2025-08" db="UniProtKB">
        <authorList>
            <consortium name="Ensembl"/>
        </authorList>
    </citation>
    <scope>IDENTIFICATION</scope>
</reference>
<keyword evidence="3" id="KW-1185">Reference proteome</keyword>
<dbReference type="AlphaFoldDB" id="A0A3B3RP75"/>
<name>A0A3B3RP75_9TELE</name>
<dbReference type="Proteomes" id="UP000261540">
    <property type="component" value="Unplaced"/>
</dbReference>
<dbReference type="GO" id="GO:0043240">
    <property type="term" value="C:Fanconi anaemia nuclear complex"/>
    <property type="evidence" value="ECO:0007669"/>
    <property type="project" value="InterPro"/>
</dbReference>
<dbReference type="STRING" id="1676925.ENSPKIP00000019526"/>
<evidence type="ECO:0000259" key="1">
    <source>
        <dbReference type="Pfam" id="PF15865"/>
    </source>
</evidence>
<dbReference type="GeneTree" id="ENSGT00390000007852"/>
<organism evidence="2 3">
    <name type="scientific">Paramormyrops kingsleyae</name>
    <dbReference type="NCBI Taxonomy" id="1676925"/>
    <lineage>
        <taxon>Eukaryota</taxon>
        <taxon>Metazoa</taxon>
        <taxon>Chordata</taxon>
        <taxon>Craniata</taxon>
        <taxon>Vertebrata</taxon>
        <taxon>Euteleostomi</taxon>
        <taxon>Actinopterygii</taxon>
        <taxon>Neopterygii</taxon>
        <taxon>Teleostei</taxon>
        <taxon>Osteoglossocephala</taxon>
        <taxon>Osteoglossomorpha</taxon>
        <taxon>Osteoglossiformes</taxon>
        <taxon>Mormyridae</taxon>
        <taxon>Paramormyrops</taxon>
    </lineage>
</organism>
<dbReference type="PANTHER" id="PTHR12047:SF2">
    <property type="entry name" value="FANCONI ANEMIA GROUP A PROTEIN"/>
    <property type="match status" value="1"/>
</dbReference>
<evidence type="ECO:0000313" key="3">
    <source>
        <dbReference type="Proteomes" id="UP000261540"/>
    </source>
</evidence>
<evidence type="ECO:0000313" key="2">
    <source>
        <dbReference type="Ensembl" id="ENSPKIP00000019526.1"/>
    </source>
</evidence>
<proteinExistence type="predicted"/>
<accession>A0A3B3RP75</accession>
<protein>
    <recommendedName>
        <fullName evidence="1">Fanconi anaemia group A protein N-terminal domain-containing protein</fullName>
    </recommendedName>
</protein>
<dbReference type="InterPro" id="IPR031729">
    <property type="entry name" value="Fanconi_A_N"/>
</dbReference>
<reference evidence="2" key="2">
    <citation type="submission" date="2025-09" db="UniProtKB">
        <authorList>
            <consortium name="Ensembl"/>
        </authorList>
    </citation>
    <scope>IDENTIFICATION</scope>
</reference>